<dbReference type="NCBIfam" id="NF005559">
    <property type="entry name" value="PRK07231.1"/>
    <property type="match status" value="1"/>
</dbReference>
<organism evidence="4 5">
    <name type="scientific">Geodia barretti</name>
    <name type="common">Barrett's horny sponge</name>
    <dbReference type="NCBI Taxonomy" id="519541"/>
    <lineage>
        <taxon>Eukaryota</taxon>
        <taxon>Metazoa</taxon>
        <taxon>Porifera</taxon>
        <taxon>Demospongiae</taxon>
        <taxon>Heteroscleromorpha</taxon>
        <taxon>Tetractinellida</taxon>
        <taxon>Astrophorina</taxon>
        <taxon>Geodiidae</taxon>
        <taxon>Geodia</taxon>
    </lineage>
</organism>
<dbReference type="InterPro" id="IPR002347">
    <property type="entry name" value="SDR_fam"/>
</dbReference>
<proteinExistence type="inferred from homology"/>
<keyword evidence="3" id="KW-0560">Oxidoreductase</keyword>
<comment type="similarity">
    <text evidence="2">Belongs to the short-chain dehydrogenases/reductases (SDR) family.</text>
</comment>
<evidence type="ECO:0000256" key="2">
    <source>
        <dbReference type="ARBA" id="ARBA00006484"/>
    </source>
</evidence>
<dbReference type="FunFam" id="3.40.50.720:FF:000084">
    <property type="entry name" value="Short-chain dehydrogenase reductase"/>
    <property type="match status" value="1"/>
</dbReference>
<dbReference type="GO" id="GO:0006633">
    <property type="term" value="P:fatty acid biosynthetic process"/>
    <property type="evidence" value="ECO:0007669"/>
    <property type="project" value="TreeGrafter"/>
</dbReference>
<evidence type="ECO:0000313" key="5">
    <source>
        <dbReference type="Proteomes" id="UP001174909"/>
    </source>
</evidence>
<dbReference type="Proteomes" id="UP001174909">
    <property type="component" value="Unassembled WGS sequence"/>
</dbReference>
<gene>
    <name evidence="4" type="ORF">GBAR_LOCUS26034</name>
</gene>
<protein>
    <submittedName>
        <fullName evidence="4">3-oxoacyl-[acyl-carrier-protein] reductase FabG</fullName>
    </submittedName>
</protein>
<reference evidence="4" key="1">
    <citation type="submission" date="2023-03" db="EMBL/GenBank/DDBJ databases">
        <authorList>
            <person name="Steffen K."/>
            <person name="Cardenas P."/>
        </authorList>
    </citation>
    <scope>NUCLEOTIDE SEQUENCE</scope>
</reference>
<keyword evidence="5" id="KW-1185">Reference proteome</keyword>
<dbReference type="GO" id="GO:0016616">
    <property type="term" value="F:oxidoreductase activity, acting on the CH-OH group of donors, NAD or NADP as acceptor"/>
    <property type="evidence" value="ECO:0007669"/>
    <property type="project" value="TreeGrafter"/>
</dbReference>
<dbReference type="SUPFAM" id="SSF51735">
    <property type="entry name" value="NAD(P)-binding Rossmann-fold domains"/>
    <property type="match status" value="1"/>
</dbReference>
<comment type="pathway">
    <text evidence="1">Lipid metabolism; fatty acid biosynthesis.</text>
</comment>
<evidence type="ECO:0000313" key="4">
    <source>
        <dbReference type="EMBL" id="CAI8047112.1"/>
    </source>
</evidence>
<dbReference type="Gene3D" id="3.40.50.720">
    <property type="entry name" value="NAD(P)-binding Rossmann-like Domain"/>
    <property type="match status" value="1"/>
</dbReference>
<dbReference type="PANTHER" id="PTHR42760:SF122">
    <property type="entry name" value="NAD(P)-BINDING PROTEIN"/>
    <property type="match status" value="1"/>
</dbReference>
<dbReference type="EMBL" id="CASHTH010003609">
    <property type="protein sequence ID" value="CAI8047112.1"/>
    <property type="molecule type" value="Genomic_DNA"/>
</dbReference>
<dbReference type="PROSITE" id="PS00061">
    <property type="entry name" value="ADH_SHORT"/>
    <property type="match status" value="1"/>
</dbReference>
<dbReference type="InterPro" id="IPR036291">
    <property type="entry name" value="NAD(P)-bd_dom_sf"/>
</dbReference>
<dbReference type="PANTHER" id="PTHR42760">
    <property type="entry name" value="SHORT-CHAIN DEHYDROGENASES/REDUCTASES FAMILY MEMBER"/>
    <property type="match status" value="1"/>
</dbReference>
<name>A0AA35XDT0_GEOBA</name>
<comment type="caution">
    <text evidence="4">The sequence shown here is derived from an EMBL/GenBank/DDBJ whole genome shotgun (WGS) entry which is preliminary data.</text>
</comment>
<dbReference type="PRINTS" id="PR00081">
    <property type="entry name" value="GDHRDH"/>
</dbReference>
<dbReference type="AlphaFoldDB" id="A0AA35XDT0"/>
<dbReference type="InterPro" id="IPR020904">
    <property type="entry name" value="Sc_DH/Rdtase_CS"/>
</dbReference>
<evidence type="ECO:0000256" key="1">
    <source>
        <dbReference type="ARBA" id="ARBA00005194"/>
    </source>
</evidence>
<dbReference type="CDD" id="cd05233">
    <property type="entry name" value="SDR_c"/>
    <property type="match status" value="1"/>
</dbReference>
<accession>A0AA35XDT0</accession>
<evidence type="ECO:0000256" key="3">
    <source>
        <dbReference type="ARBA" id="ARBA00023002"/>
    </source>
</evidence>
<dbReference type="GO" id="GO:0048038">
    <property type="term" value="F:quinone binding"/>
    <property type="evidence" value="ECO:0007669"/>
    <property type="project" value="TreeGrafter"/>
</dbReference>
<dbReference type="Pfam" id="PF13561">
    <property type="entry name" value="adh_short_C2"/>
    <property type="match status" value="1"/>
</dbReference>
<sequence length="273" mass="28178">MPTGRLRLEGKVAVITGAGSSGPGLGTGKAASILFAREGARVLLVDRNPQAAEETLATIREEGGEASIIGADVTLAVDCQAIADAAVERYGALHILFNNVGITGPGSPTDVEESVWDNVLDVNLKSMMLTTKYAVPKMMDAGGGSIINMSSIAGVRAGSGAASVPYSASKAGVIGMSETMAVHLGRDNVRVNVIAPGHIYTPMVGGTMEPITRERRRKAGPLGVEGNAWDIAYAALFLASDESRWVSGVVLPVDAGLLAATPLAMYSRISEGE</sequence>
<dbReference type="PRINTS" id="PR00080">
    <property type="entry name" value="SDRFAMILY"/>
</dbReference>